<dbReference type="InterPro" id="IPR036513">
    <property type="entry name" value="STAS_dom_sf"/>
</dbReference>
<dbReference type="Gene3D" id="3.30.750.24">
    <property type="entry name" value="STAS domain"/>
    <property type="match status" value="1"/>
</dbReference>
<protein>
    <submittedName>
        <fullName evidence="2">Putative STAS domain protein</fullName>
    </submittedName>
</protein>
<dbReference type="InterPro" id="IPR052746">
    <property type="entry name" value="MlaB_ABC_Transporter"/>
</dbReference>
<name>W9VX02_9GAMM</name>
<reference evidence="2 3" key="1">
    <citation type="submission" date="2012-11" db="EMBL/GenBank/DDBJ databases">
        <title>Genome assembly of Thiorhodococcus sp. AK35.</title>
        <authorList>
            <person name="Nupur N."/>
            <person name="Khatri I."/>
            <person name="Subramanian S."/>
            <person name="Pinnaka A."/>
        </authorList>
    </citation>
    <scope>NUCLEOTIDE SEQUENCE [LARGE SCALE GENOMIC DNA]</scope>
    <source>
        <strain evidence="2 3">AK35</strain>
    </source>
</reference>
<dbReference type="EMBL" id="AONC01000034">
    <property type="protein sequence ID" value="EXJ14950.1"/>
    <property type="molecule type" value="Genomic_DNA"/>
</dbReference>
<dbReference type="AlphaFoldDB" id="W9VX02"/>
<dbReference type="Pfam" id="PF13466">
    <property type="entry name" value="STAS_2"/>
    <property type="match status" value="1"/>
</dbReference>
<dbReference type="InterPro" id="IPR058548">
    <property type="entry name" value="MlaB-like_STAS"/>
</dbReference>
<dbReference type="SUPFAM" id="SSF52091">
    <property type="entry name" value="SpoIIaa-like"/>
    <property type="match status" value="1"/>
</dbReference>
<evidence type="ECO:0000313" key="3">
    <source>
        <dbReference type="Proteomes" id="UP000019460"/>
    </source>
</evidence>
<evidence type="ECO:0000259" key="1">
    <source>
        <dbReference type="PROSITE" id="PS50801"/>
    </source>
</evidence>
<dbReference type="Proteomes" id="UP000019460">
    <property type="component" value="Unassembled WGS sequence"/>
</dbReference>
<dbReference type="PANTHER" id="PTHR35849:SF2">
    <property type="entry name" value="BLR2341 PROTEIN"/>
    <property type="match status" value="1"/>
</dbReference>
<proteinExistence type="predicted"/>
<dbReference type="OrthoDB" id="3296574at2"/>
<dbReference type="CDD" id="cd07043">
    <property type="entry name" value="STAS_anti-anti-sigma_factors"/>
    <property type="match status" value="1"/>
</dbReference>
<organism evidence="2 3">
    <name type="scientific">Imhoffiella purpurea</name>
    <dbReference type="NCBI Taxonomy" id="1249627"/>
    <lineage>
        <taxon>Bacteria</taxon>
        <taxon>Pseudomonadati</taxon>
        <taxon>Pseudomonadota</taxon>
        <taxon>Gammaproteobacteria</taxon>
        <taxon>Chromatiales</taxon>
        <taxon>Chromatiaceae</taxon>
        <taxon>Imhoffiella</taxon>
    </lineage>
</organism>
<feature type="domain" description="STAS" evidence="1">
    <location>
        <begin position="12"/>
        <end position="102"/>
    </location>
</feature>
<dbReference type="InterPro" id="IPR002645">
    <property type="entry name" value="STAS_dom"/>
</dbReference>
<keyword evidence="3" id="KW-1185">Reference proteome</keyword>
<comment type="caution">
    <text evidence="2">The sequence shown here is derived from an EMBL/GenBank/DDBJ whole genome shotgun (WGS) entry which is preliminary data.</text>
</comment>
<dbReference type="RefSeq" id="WP_043753907.1">
    <property type="nucleotide sequence ID" value="NZ_AONC01000034.1"/>
</dbReference>
<dbReference type="eggNOG" id="COG1366">
    <property type="taxonomic scope" value="Bacteria"/>
</dbReference>
<accession>W9VX02</accession>
<dbReference type="STRING" id="1249627.D779_2005"/>
<sequence length="102" mass="11407">MSEAQVHSALCLEGELNIYCASETKMRLMEFLSRAEDPSLDLSAVTELDTAGLQVLILARQEAERMRKPLRFLNPSDSVRDVFDLCNLTVRFGDARGLESNS</sequence>
<dbReference type="PANTHER" id="PTHR35849">
    <property type="entry name" value="BLR2341 PROTEIN"/>
    <property type="match status" value="1"/>
</dbReference>
<gene>
    <name evidence="2" type="ORF">D779_2005</name>
</gene>
<dbReference type="PROSITE" id="PS50801">
    <property type="entry name" value="STAS"/>
    <property type="match status" value="1"/>
</dbReference>
<evidence type="ECO:0000313" key="2">
    <source>
        <dbReference type="EMBL" id="EXJ14950.1"/>
    </source>
</evidence>